<evidence type="ECO:0000256" key="9">
    <source>
        <dbReference type="SAM" id="Phobius"/>
    </source>
</evidence>
<evidence type="ECO:0000256" key="6">
    <source>
        <dbReference type="ARBA" id="ARBA00022989"/>
    </source>
</evidence>
<feature type="transmembrane region" description="Helical" evidence="9">
    <location>
        <begin position="26"/>
        <end position="45"/>
    </location>
</feature>
<evidence type="ECO:0000256" key="1">
    <source>
        <dbReference type="ARBA" id="ARBA00004117"/>
    </source>
</evidence>
<evidence type="ECO:0000313" key="10">
    <source>
        <dbReference type="EMBL" id="CAB4951890.1"/>
    </source>
</evidence>
<gene>
    <name evidence="10" type="ORF">UFOPK3564_03537</name>
</gene>
<evidence type="ECO:0000256" key="5">
    <source>
        <dbReference type="ARBA" id="ARBA00022692"/>
    </source>
</evidence>
<dbReference type="InterPro" id="IPR002191">
    <property type="entry name" value="Bac_export_3"/>
</dbReference>
<evidence type="ECO:0000256" key="2">
    <source>
        <dbReference type="ARBA" id="ARBA00004651"/>
    </source>
</evidence>
<proteinExistence type="predicted"/>
<dbReference type="GO" id="GO:0009425">
    <property type="term" value="C:bacterial-type flagellum basal body"/>
    <property type="evidence" value="ECO:0007669"/>
    <property type="project" value="UniProtKB-SubCell"/>
</dbReference>
<dbReference type="PRINTS" id="PR00952">
    <property type="entry name" value="TYPE3IMQPROT"/>
</dbReference>
<sequence>MMVLADMNQDSAVSIATDAMQLAFKLSAPLLIAGLVVGVVVSIFQAVTQIQEQSLQFIPKIVVSAIVLLIAGPWMLSTLVSWTTELYGSIPTMVRR</sequence>
<organism evidence="10">
    <name type="scientific">freshwater metagenome</name>
    <dbReference type="NCBI Taxonomy" id="449393"/>
    <lineage>
        <taxon>unclassified sequences</taxon>
        <taxon>metagenomes</taxon>
        <taxon>ecological metagenomes</taxon>
    </lineage>
</organism>
<keyword evidence="6 9" id="KW-1133">Transmembrane helix</keyword>
<dbReference type="EMBL" id="CAFBMK010000352">
    <property type="protein sequence ID" value="CAB4951890.1"/>
    <property type="molecule type" value="Genomic_DNA"/>
</dbReference>
<name>A0A6J7K738_9ZZZZ</name>
<dbReference type="PANTHER" id="PTHR34040:SF2">
    <property type="entry name" value="FLAGELLAR BIOSYNTHETIC PROTEIN FLIQ"/>
    <property type="match status" value="1"/>
</dbReference>
<keyword evidence="8" id="KW-0975">Bacterial flagellum</keyword>
<protein>
    <recommendedName>
        <fullName evidence="3">Flagellar biosynthetic protein FliQ</fullName>
    </recommendedName>
</protein>
<dbReference type="GO" id="GO:0044780">
    <property type="term" value="P:bacterial-type flagellum assembly"/>
    <property type="evidence" value="ECO:0007669"/>
    <property type="project" value="InterPro"/>
</dbReference>
<dbReference type="NCBIfam" id="TIGR01402">
    <property type="entry name" value="fliQ"/>
    <property type="match status" value="1"/>
</dbReference>
<dbReference type="AlphaFoldDB" id="A0A6J7K738"/>
<keyword evidence="4" id="KW-1003">Cell membrane</keyword>
<keyword evidence="7 9" id="KW-0472">Membrane</keyword>
<dbReference type="Pfam" id="PF01313">
    <property type="entry name" value="Bac_export_3"/>
    <property type="match status" value="1"/>
</dbReference>
<evidence type="ECO:0000256" key="4">
    <source>
        <dbReference type="ARBA" id="ARBA00022475"/>
    </source>
</evidence>
<dbReference type="GO" id="GO:0009306">
    <property type="term" value="P:protein secretion"/>
    <property type="evidence" value="ECO:0007669"/>
    <property type="project" value="InterPro"/>
</dbReference>
<dbReference type="PANTHER" id="PTHR34040">
    <property type="entry name" value="FLAGELLAR BIOSYNTHETIC PROTEIN FLIQ"/>
    <property type="match status" value="1"/>
</dbReference>
<evidence type="ECO:0000256" key="3">
    <source>
        <dbReference type="ARBA" id="ARBA00021718"/>
    </source>
</evidence>
<dbReference type="GO" id="GO:0005886">
    <property type="term" value="C:plasma membrane"/>
    <property type="evidence" value="ECO:0007669"/>
    <property type="project" value="UniProtKB-SubCell"/>
</dbReference>
<dbReference type="InterPro" id="IPR006305">
    <property type="entry name" value="FliQ"/>
</dbReference>
<keyword evidence="5 9" id="KW-0812">Transmembrane</keyword>
<evidence type="ECO:0000256" key="7">
    <source>
        <dbReference type="ARBA" id="ARBA00023136"/>
    </source>
</evidence>
<feature type="transmembrane region" description="Helical" evidence="9">
    <location>
        <begin position="57"/>
        <end position="76"/>
    </location>
</feature>
<evidence type="ECO:0000256" key="8">
    <source>
        <dbReference type="ARBA" id="ARBA00023143"/>
    </source>
</evidence>
<dbReference type="PIRSF" id="PIRSF004669">
    <property type="entry name" value="FliQ"/>
    <property type="match status" value="1"/>
</dbReference>
<accession>A0A6J7K738</accession>
<comment type="subcellular location">
    <subcellularLocation>
        <location evidence="1">Bacterial flagellum basal body</location>
    </subcellularLocation>
    <subcellularLocation>
        <location evidence="2">Cell membrane</location>
        <topology evidence="2">Multi-pass membrane protein</topology>
    </subcellularLocation>
</comment>
<reference evidence="10" key="1">
    <citation type="submission" date="2020-05" db="EMBL/GenBank/DDBJ databases">
        <authorList>
            <person name="Chiriac C."/>
            <person name="Salcher M."/>
            <person name="Ghai R."/>
            <person name="Kavagutti S V."/>
        </authorList>
    </citation>
    <scope>NUCLEOTIDE SEQUENCE</scope>
</reference>